<accession>A0A7N0ZQU4</accession>
<dbReference type="InterPro" id="IPR001471">
    <property type="entry name" value="AP2/ERF_dom"/>
</dbReference>
<dbReference type="Pfam" id="PF00847">
    <property type="entry name" value="AP2"/>
    <property type="match status" value="1"/>
</dbReference>
<dbReference type="Gramene" id="Kaladp0015s0073.1.v1.1">
    <property type="protein sequence ID" value="Kaladp0015s0073.1.v1.1"/>
    <property type="gene ID" value="Kaladp0015s0073.v1.1"/>
</dbReference>
<evidence type="ECO:0000256" key="4">
    <source>
        <dbReference type="ARBA" id="ARBA00023159"/>
    </source>
</evidence>
<dbReference type="EnsemblPlants" id="Kaladp0015s0073.1.v1.1">
    <property type="protein sequence ID" value="Kaladp0015s0073.1.v1.1"/>
    <property type="gene ID" value="Kaladp0015s0073.v1.1"/>
</dbReference>
<dbReference type="GO" id="GO:0000976">
    <property type="term" value="F:transcription cis-regulatory region binding"/>
    <property type="evidence" value="ECO:0007669"/>
    <property type="project" value="EnsemblPlants"/>
</dbReference>
<keyword evidence="6" id="KW-0539">Nucleus</keyword>
<dbReference type="AlphaFoldDB" id="A0A7N0ZQU4"/>
<proteinExistence type="inferred from homology"/>
<dbReference type="Proteomes" id="UP000594263">
    <property type="component" value="Unplaced"/>
</dbReference>
<evidence type="ECO:0000259" key="8">
    <source>
        <dbReference type="PROSITE" id="PS51032"/>
    </source>
</evidence>
<evidence type="ECO:0000256" key="5">
    <source>
        <dbReference type="ARBA" id="ARBA00023163"/>
    </source>
</evidence>
<dbReference type="FunFam" id="3.30.730.10:FF:000001">
    <property type="entry name" value="Ethylene-responsive transcription factor 2"/>
    <property type="match status" value="1"/>
</dbReference>
<evidence type="ECO:0000313" key="9">
    <source>
        <dbReference type="EnsemblPlants" id="Kaladp0015s0073.1.v1.1"/>
    </source>
</evidence>
<evidence type="ECO:0000313" key="10">
    <source>
        <dbReference type="Proteomes" id="UP000594263"/>
    </source>
</evidence>
<name>A0A7N0ZQU4_KALFE</name>
<dbReference type="SMART" id="SM00380">
    <property type="entry name" value="AP2"/>
    <property type="match status" value="1"/>
</dbReference>
<keyword evidence="2" id="KW-0805">Transcription regulation</keyword>
<dbReference type="InterPro" id="IPR016177">
    <property type="entry name" value="DNA-bd_dom_sf"/>
</dbReference>
<dbReference type="PRINTS" id="PR00367">
    <property type="entry name" value="ETHRSPELEMNT"/>
</dbReference>
<keyword evidence="3" id="KW-0238">DNA-binding</keyword>
<evidence type="ECO:0000256" key="7">
    <source>
        <dbReference type="ARBA" id="ARBA00024343"/>
    </source>
</evidence>
<sequence>MAAPNGAPCKPDQPFSYRGVRSRGGKWVCEIREPRKTSRIWLGTFPKPEMAAAAYDVAAIALKGKEAILNFPDSARSYPVPVTPSPADIRVAAAAAAAKKQEETSSSQLQGLWPHPMEHHVNQINHLATEAYGAEVENGCVRSGSHARRHAFG</sequence>
<comment type="subcellular location">
    <subcellularLocation>
        <location evidence="1">Nucleus</location>
    </subcellularLocation>
</comment>
<protein>
    <recommendedName>
        <fullName evidence="8">AP2/ERF domain-containing protein</fullName>
    </recommendedName>
</protein>
<keyword evidence="5" id="KW-0804">Transcription</keyword>
<evidence type="ECO:0000256" key="6">
    <source>
        <dbReference type="ARBA" id="ARBA00023242"/>
    </source>
</evidence>
<dbReference type="GO" id="GO:0003700">
    <property type="term" value="F:DNA-binding transcription factor activity"/>
    <property type="evidence" value="ECO:0007669"/>
    <property type="project" value="InterPro"/>
</dbReference>
<dbReference type="GO" id="GO:0019760">
    <property type="term" value="P:glucosinolate metabolic process"/>
    <property type="evidence" value="ECO:0007669"/>
    <property type="project" value="EnsemblPlants"/>
</dbReference>
<dbReference type="SUPFAM" id="SSF54171">
    <property type="entry name" value="DNA-binding domain"/>
    <property type="match status" value="1"/>
</dbReference>
<comment type="similarity">
    <text evidence="7">Belongs to the AP2/ERF transcription factor family. ERF subfamily.</text>
</comment>
<dbReference type="Gene3D" id="3.30.730.10">
    <property type="entry name" value="AP2/ERF domain"/>
    <property type="match status" value="1"/>
</dbReference>
<dbReference type="PANTHER" id="PTHR31985">
    <property type="entry name" value="ETHYLENE-RESPONSIVE TRANSCRIPTION FACTOR ERF042-RELATED"/>
    <property type="match status" value="1"/>
</dbReference>
<evidence type="ECO:0000256" key="1">
    <source>
        <dbReference type="ARBA" id="ARBA00004123"/>
    </source>
</evidence>
<dbReference type="PROSITE" id="PS51032">
    <property type="entry name" value="AP2_ERF"/>
    <property type="match status" value="1"/>
</dbReference>
<keyword evidence="10" id="KW-1185">Reference proteome</keyword>
<evidence type="ECO:0000256" key="2">
    <source>
        <dbReference type="ARBA" id="ARBA00023015"/>
    </source>
</evidence>
<feature type="domain" description="AP2/ERF" evidence="8">
    <location>
        <begin position="16"/>
        <end position="72"/>
    </location>
</feature>
<dbReference type="PANTHER" id="PTHR31985:SF242">
    <property type="entry name" value="OS02G0676800 PROTEIN"/>
    <property type="match status" value="1"/>
</dbReference>
<dbReference type="InterPro" id="IPR051032">
    <property type="entry name" value="AP2/ERF_TF_ERF_subfamily"/>
</dbReference>
<dbReference type="InterPro" id="IPR036955">
    <property type="entry name" value="AP2/ERF_dom_sf"/>
</dbReference>
<organism evidence="9 10">
    <name type="scientific">Kalanchoe fedtschenkoi</name>
    <name type="common">Lavender scallops</name>
    <name type="synonym">South American air plant</name>
    <dbReference type="NCBI Taxonomy" id="63787"/>
    <lineage>
        <taxon>Eukaryota</taxon>
        <taxon>Viridiplantae</taxon>
        <taxon>Streptophyta</taxon>
        <taxon>Embryophyta</taxon>
        <taxon>Tracheophyta</taxon>
        <taxon>Spermatophyta</taxon>
        <taxon>Magnoliopsida</taxon>
        <taxon>eudicotyledons</taxon>
        <taxon>Gunneridae</taxon>
        <taxon>Pentapetalae</taxon>
        <taxon>Saxifragales</taxon>
        <taxon>Crassulaceae</taxon>
        <taxon>Kalanchoe</taxon>
    </lineage>
</organism>
<dbReference type="CDD" id="cd00018">
    <property type="entry name" value="AP2"/>
    <property type="match status" value="1"/>
</dbReference>
<reference evidence="9" key="1">
    <citation type="submission" date="2021-01" db="UniProtKB">
        <authorList>
            <consortium name="EnsemblPlants"/>
        </authorList>
    </citation>
    <scope>IDENTIFICATION</scope>
</reference>
<dbReference type="GO" id="GO:0005634">
    <property type="term" value="C:nucleus"/>
    <property type="evidence" value="ECO:0007669"/>
    <property type="project" value="UniProtKB-SubCell"/>
</dbReference>
<keyword evidence="4" id="KW-0010">Activator</keyword>
<evidence type="ECO:0000256" key="3">
    <source>
        <dbReference type="ARBA" id="ARBA00023125"/>
    </source>
</evidence>